<dbReference type="InterPro" id="IPR047117">
    <property type="entry name" value="PERK1-13-like"/>
</dbReference>
<evidence type="ECO:0000259" key="13">
    <source>
        <dbReference type="PROSITE" id="PS50011"/>
    </source>
</evidence>
<feature type="domain" description="Protein kinase" evidence="13">
    <location>
        <begin position="26"/>
        <end position="108"/>
    </location>
</feature>
<dbReference type="PANTHER" id="PTHR47982">
    <property type="entry name" value="PROLINE-RICH RECEPTOR-LIKE PROTEIN KINASE PERK4"/>
    <property type="match status" value="1"/>
</dbReference>
<dbReference type="EC" id="2.7.11.1" evidence="2"/>
<dbReference type="Proteomes" id="UP001151760">
    <property type="component" value="Unassembled WGS sequence"/>
</dbReference>
<dbReference type="PROSITE" id="PS50011">
    <property type="entry name" value="PROTEIN_KINASE_DOM"/>
    <property type="match status" value="1"/>
</dbReference>
<feature type="binding site" evidence="12">
    <location>
        <position position="56"/>
    </location>
    <ligand>
        <name>ATP</name>
        <dbReference type="ChEBI" id="CHEBI:30616"/>
    </ligand>
</feature>
<dbReference type="InterPro" id="IPR017441">
    <property type="entry name" value="Protein_kinase_ATP_BS"/>
</dbReference>
<proteinExistence type="predicted"/>
<keyword evidence="15" id="KW-1185">Reference proteome</keyword>
<dbReference type="InterPro" id="IPR000719">
    <property type="entry name" value="Prot_kinase_dom"/>
</dbReference>
<comment type="catalytic activity">
    <reaction evidence="11">
        <text>L-seryl-[protein] + ATP = O-phospho-L-seryl-[protein] + ADP + H(+)</text>
        <dbReference type="Rhea" id="RHEA:17989"/>
        <dbReference type="Rhea" id="RHEA-COMP:9863"/>
        <dbReference type="Rhea" id="RHEA-COMP:11604"/>
        <dbReference type="ChEBI" id="CHEBI:15378"/>
        <dbReference type="ChEBI" id="CHEBI:29999"/>
        <dbReference type="ChEBI" id="CHEBI:30616"/>
        <dbReference type="ChEBI" id="CHEBI:83421"/>
        <dbReference type="ChEBI" id="CHEBI:456216"/>
        <dbReference type="EC" id="2.7.11.1"/>
    </reaction>
</comment>
<reference evidence="14" key="1">
    <citation type="journal article" date="2022" name="Int. J. Mol. Sci.">
        <title>Draft Genome of Tanacetum Coccineum: Genomic Comparison of Closely Related Tanacetum-Family Plants.</title>
        <authorList>
            <person name="Yamashiro T."/>
            <person name="Shiraishi A."/>
            <person name="Nakayama K."/>
            <person name="Satake H."/>
        </authorList>
    </citation>
    <scope>NUCLEOTIDE SEQUENCE</scope>
</reference>
<comment type="caution">
    <text evidence="14">The sequence shown here is derived from an EMBL/GenBank/DDBJ whole genome shotgun (WGS) entry which is preliminary data.</text>
</comment>
<evidence type="ECO:0000256" key="10">
    <source>
        <dbReference type="ARBA" id="ARBA00047899"/>
    </source>
</evidence>
<keyword evidence="5" id="KW-0812">Transmembrane</keyword>
<reference evidence="14" key="2">
    <citation type="submission" date="2022-01" db="EMBL/GenBank/DDBJ databases">
        <authorList>
            <person name="Yamashiro T."/>
            <person name="Shiraishi A."/>
            <person name="Satake H."/>
            <person name="Nakayama K."/>
        </authorList>
    </citation>
    <scope>NUCLEOTIDE SEQUENCE</scope>
</reference>
<evidence type="ECO:0000256" key="4">
    <source>
        <dbReference type="ARBA" id="ARBA00022679"/>
    </source>
</evidence>
<keyword evidence="4" id="KW-0808">Transferase</keyword>
<comment type="subcellular location">
    <subcellularLocation>
        <location evidence="1">Cell membrane</location>
        <topology evidence="1">Single-pass membrane protein</topology>
    </subcellularLocation>
</comment>
<evidence type="ECO:0000313" key="14">
    <source>
        <dbReference type="EMBL" id="GJT28609.1"/>
    </source>
</evidence>
<feature type="non-terminal residue" evidence="14">
    <location>
        <position position="108"/>
    </location>
</feature>
<evidence type="ECO:0000256" key="7">
    <source>
        <dbReference type="ARBA" id="ARBA00022840"/>
    </source>
</evidence>
<comment type="catalytic activity">
    <reaction evidence="10">
        <text>L-threonyl-[protein] + ATP = O-phospho-L-threonyl-[protein] + ADP + H(+)</text>
        <dbReference type="Rhea" id="RHEA:46608"/>
        <dbReference type="Rhea" id="RHEA-COMP:11060"/>
        <dbReference type="Rhea" id="RHEA-COMP:11605"/>
        <dbReference type="ChEBI" id="CHEBI:15378"/>
        <dbReference type="ChEBI" id="CHEBI:30013"/>
        <dbReference type="ChEBI" id="CHEBI:30616"/>
        <dbReference type="ChEBI" id="CHEBI:61977"/>
        <dbReference type="ChEBI" id="CHEBI:456216"/>
        <dbReference type="EC" id="2.7.11.1"/>
    </reaction>
</comment>
<evidence type="ECO:0000256" key="5">
    <source>
        <dbReference type="ARBA" id="ARBA00022692"/>
    </source>
</evidence>
<evidence type="ECO:0000256" key="11">
    <source>
        <dbReference type="ARBA" id="ARBA00048679"/>
    </source>
</evidence>
<keyword evidence="8" id="KW-1133">Transmembrane helix</keyword>
<keyword evidence="7 12" id="KW-0067">ATP-binding</keyword>
<gene>
    <name evidence="14" type="ORF">Tco_0908884</name>
</gene>
<accession>A0ABQ5CPG9</accession>
<dbReference type="EMBL" id="BQNB010014474">
    <property type="protein sequence ID" value="GJT28609.1"/>
    <property type="molecule type" value="Genomic_DNA"/>
</dbReference>
<evidence type="ECO:0000256" key="6">
    <source>
        <dbReference type="ARBA" id="ARBA00022741"/>
    </source>
</evidence>
<organism evidence="14 15">
    <name type="scientific">Tanacetum coccineum</name>
    <dbReference type="NCBI Taxonomy" id="301880"/>
    <lineage>
        <taxon>Eukaryota</taxon>
        <taxon>Viridiplantae</taxon>
        <taxon>Streptophyta</taxon>
        <taxon>Embryophyta</taxon>
        <taxon>Tracheophyta</taxon>
        <taxon>Spermatophyta</taxon>
        <taxon>Magnoliopsida</taxon>
        <taxon>eudicotyledons</taxon>
        <taxon>Gunneridae</taxon>
        <taxon>Pentapetalae</taxon>
        <taxon>asterids</taxon>
        <taxon>campanulids</taxon>
        <taxon>Asterales</taxon>
        <taxon>Asteraceae</taxon>
        <taxon>Asteroideae</taxon>
        <taxon>Anthemideae</taxon>
        <taxon>Anthemidinae</taxon>
        <taxon>Tanacetum</taxon>
    </lineage>
</organism>
<evidence type="ECO:0000256" key="12">
    <source>
        <dbReference type="PROSITE-ProRule" id="PRU10141"/>
    </source>
</evidence>
<keyword evidence="6 12" id="KW-0547">Nucleotide-binding</keyword>
<evidence type="ECO:0000313" key="15">
    <source>
        <dbReference type="Proteomes" id="UP001151760"/>
    </source>
</evidence>
<keyword evidence="3" id="KW-0418">Kinase</keyword>
<evidence type="ECO:0000256" key="1">
    <source>
        <dbReference type="ARBA" id="ARBA00004162"/>
    </source>
</evidence>
<keyword evidence="9" id="KW-0472">Membrane</keyword>
<dbReference type="PROSITE" id="PS00107">
    <property type="entry name" value="PROTEIN_KINASE_ATP"/>
    <property type="match status" value="1"/>
</dbReference>
<keyword evidence="3" id="KW-0723">Serine/threonine-protein kinase</keyword>
<evidence type="ECO:0000256" key="3">
    <source>
        <dbReference type="ARBA" id="ARBA00022527"/>
    </source>
</evidence>
<dbReference type="PANTHER" id="PTHR47982:SF44">
    <property type="entry name" value="PROLINE-RICH RECEPTOR-LIKE PROTEIN KINASE PERK13-RELATED"/>
    <property type="match status" value="1"/>
</dbReference>
<dbReference type="SUPFAM" id="SSF56112">
    <property type="entry name" value="Protein kinase-like (PK-like)"/>
    <property type="match status" value="1"/>
</dbReference>
<name>A0ABQ5CPG9_9ASTR</name>
<evidence type="ECO:0000256" key="8">
    <source>
        <dbReference type="ARBA" id="ARBA00022989"/>
    </source>
</evidence>
<protein>
    <recommendedName>
        <fullName evidence="2">non-specific serine/threonine protein kinase</fullName>
        <ecNumber evidence="2">2.7.11.1</ecNumber>
    </recommendedName>
</protein>
<sequence length="108" mass="12183">MYEAHKKDLEHWIIPSKEIHSATNGFSNDHLIGGGGFGGVYKAQLFHFDVRKYVRKNGSQSFSTGGGGFGGYPRRRSTVAIKKLRDNRFGQGKREFLQEIEVLSTLKH</sequence>
<dbReference type="InterPro" id="IPR011009">
    <property type="entry name" value="Kinase-like_dom_sf"/>
</dbReference>
<evidence type="ECO:0000256" key="9">
    <source>
        <dbReference type="ARBA" id="ARBA00023136"/>
    </source>
</evidence>
<evidence type="ECO:0000256" key="2">
    <source>
        <dbReference type="ARBA" id="ARBA00012513"/>
    </source>
</evidence>
<dbReference type="Gene3D" id="3.30.200.20">
    <property type="entry name" value="Phosphorylase Kinase, domain 1"/>
    <property type="match status" value="1"/>
</dbReference>